<dbReference type="PANTHER" id="PTHR24148">
    <property type="entry name" value="ANKYRIN REPEAT DOMAIN-CONTAINING PROTEIN 39 HOMOLOG-RELATED"/>
    <property type="match status" value="1"/>
</dbReference>
<evidence type="ECO:0000313" key="3">
    <source>
        <dbReference type="Proteomes" id="UP001244011"/>
    </source>
</evidence>
<keyword evidence="3" id="KW-1185">Reference proteome</keyword>
<protein>
    <submittedName>
        <fullName evidence="2">Heterokaryon incompatibility protein-domain-containing protein</fullName>
    </submittedName>
</protein>
<evidence type="ECO:0000313" key="2">
    <source>
        <dbReference type="EMBL" id="KAK1765091.1"/>
    </source>
</evidence>
<organism evidence="2 3">
    <name type="scientific">Phialemonium atrogriseum</name>
    <dbReference type="NCBI Taxonomy" id="1093897"/>
    <lineage>
        <taxon>Eukaryota</taxon>
        <taxon>Fungi</taxon>
        <taxon>Dikarya</taxon>
        <taxon>Ascomycota</taxon>
        <taxon>Pezizomycotina</taxon>
        <taxon>Sordariomycetes</taxon>
        <taxon>Sordariomycetidae</taxon>
        <taxon>Cephalothecales</taxon>
        <taxon>Cephalothecaceae</taxon>
        <taxon>Phialemonium</taxon>
    </lineage>
</organism>
<dbReference type="Proteomes" id="UP001244011">
    <property type="component" value="Unassembled WGS sequence"/>
</dbReference>
<accession>A0AAJ0BVL6</accession>
<feature type="domain" description="Heterokaryon incompatibility" evidence="1">
    <location>
        <begin position="51"/>
        <end position="225"/>
    </location>
</feature>
<dbReference type="RefSeq" id="XP_060281304.1">
    <property type="nucleotide sequence ID" value="XM_060428586.1"/>
</dbReference>
<proteinExistence type="predicted"/>
<dbReference type="PANTHER" id="PTHR24148:SF64">
    <property type="entry name" value="HETEROKARYON INCOMPATIBILITY DOMAIN-CONTAINING PROTEIN"/>
    <property type="match status" value="1"/>
</dbReference>
<reference evidence="2" key="1">
    <citation type="submission" date="2023-06" db="EMBL/GenBank/DDBJ databases">
        <title>Genome-scale phylogeny and comparative genomics of the fungal order Sordariales.</title>
        <authorList>
            <consortium name="Lawrence Berkeley National Laboratory"/>
            <person name="Hensen N."/>
            <person name="Bonometti L."/>
            <person name="Westerberg I."/>
            <person name="Brannstrom I.O."/>
            <person name="Guillou S."/>
            <person name="Cros-Aarteil S."/>
            <person name="Calhoun S."/>
            <person name="Haridas S."/>
            <person name="Kuo A."/>
            <person name="Mondo S."/>
            <person name="Pangilinan J."/>
            <person name="Riley R."/>
            <person name="Labutti K."/>
            <person name="Andreopoulos B."/>
            <person name="Lipzen A."/>
            <person name="Chen C."/>
            <person name="Yanf M."/>
            <person name="Daum C."/>
            <person name="Ng V."/>
            <person name="Clum A."/>
            <person name="Steindorff A."/>
            <person name="Ohm R."/>
            <person name="Martin F."/>
            <person name="Silar P."/>
            <person name="Natvig D."/>
            <person name="Lalanne C."/>
            <person name="Gautier V."/>
            <person name="Ament-Velasquez S.L."/>
            <person name="Kruys A."/>
            <person name="Hutchinson M.I."/>
            <person name="Powell A.J."/>
            <person name="Barry K."/>
            <person name="Miller A.N."/>
            <person name="Grigoriev I.V."/>
            <person name="Debuchy R."/>
            <person name="Gladieux P."/>
            <person name="Thoren M.H."/>
            <person name="Johannesson H."/>
        </authorList>
    </citation>
    <scope>NUCLEOTIDE SEQUENCE</scope>
    <source>
        <strain evidence="2">8032-3</strain>
    </source>
</reference>
<dbReference type="EMBL" id="MU839017">
    <property type="protein sequence ID" value="KAK1765091.1"/>
    <property type="molecule type" value="Genomic_DNA"/>
</dbReference>
<gene>
    <name evidence="2" type="ORF">QBC33DRAFT_545713</name>
</gene>
<comment type="caution">
    <text evidence="2">The sequence shown here is derived from an EMBL/GenBank/DDBJ whole genome shotgun (WGS) entry which is preliminary data.</text>
</comment>
<dbReference type="GeneID" id="85311773"/>
<dbReference type="InterPro" id="IPR010730">
    <property type="entry name" value="HET"/>
</dbReference>
<dbReference type="Pfam" id="PF06985">
    <property type="entry name" value="HET"/>
    <property type="match status" value="1"/>
</dbReference>
<sequence length="694" mass="78100">MDESPLFTSFYKHKALSGTNAIRILELLPGPRGTPIHVRLISASLDDNPVYEALSYEWGLPSRGTYQPKDVPNLVQITVTIKRFIFCDGESILITENLEAILQRLRYPDGQTRFLWIDGICINQDDVQERTSQVSLMTRIYGQASKALVWIGEEKADTEAAWMLIDELAYRYNQATEDANPTTSQRPRKVVIDDRVLDLVKGPYLAALADLFTRSYFGRIWIVQEILLAKTAEVICGSHTIPWPDFWHAATVIVKLGLVVDVGKTEVRQRWIWHRLISIGELWEHRHALSGLWPSLPTPSLHALVELFLGNQVTDPRDRIYGMLGMVRPESQFGRDNPLQADYTKSIEDVYRSAFEWSLKDSQRLAMLDHCDAPATNKIYGFPTWIPDLTKGPKKCPLPRIDLLPSRSAGSLMSLFGDQFAFSINGKTLSVRGLIFDQVSFARSPTTQDGKHLVMMEQFHLFHDDQDPYPTGGSKLDALWRTFLCNYISTGDSTGEYQVAPASYRAHFTKCNSREFLNHLGLPEKLTGKEPDLCYMGDPDKFFSLHAMFPEDVRNNISILALMAKHRFIRFLYESLGGEGDGELWVAQIRGREVLCDGDEGRQFFVTRKGFMGLGPPCPPVQIDESGNALLPTGSGVRSADVVAVLAGSDKVWVLRSNGRGGYTIVGDAYVYGLTEGFCFNRGRLPRLGDLDLY</sequence>
<name>A0AAJ0BVL6_9PEZI</name>
<dbReference type="AlphaFoldDB" id="A0AAJ0BVL6"/>
<evidence type="ECO:0000259" key="1">
    <source>
        <dbReference type="Pfam" id="PF06985"/>
    </source>
</evidence>
<dbReference type="InterPro" id="IPR052895">
    <property type="entry name" value="HetReg/Transcr_Mod"/>
</dbReference>